<protein>
    <submittedName>
        <fullName evidence="1">Uncharacterized protein</fullName>
    </submittedName>
</protein>
<dbReference type="Proteomes" id="UP000248423">
    <property type="component" value="Unassembled WGS sequence"/>
</dbReference>
<dbReference type="EMBL" id="KZ826316">
    <property type="protein sequence ID" value="PYI12172.1"/>
    <property type="molecule type" value="Genomic_DNA"/>
</dbReference>
<organism evidence="1 2">
    <name type="scientific">Aspergillus sclerotiicarbonarius (strain CBS 121057 / IBT 28362)</name>
    <dbReference type="NCBI Taxonomy" id="1448318"/>
    <lineage>
        <taxon>Eukaryota</taxon>
        <taxon>Fungi</taxon>
        <taxon>Dikarya</taxon>
        <taxon>Ascomycota</taxon>
        <taxon>Pezizomycotina</taxon>
        <taxon>Eurotiomycetes</taxon>
        <taxon>Eurotiomycetidae</taxon>
        <taxon>Eurotiales</taxon>
        <taxon>Aspergillaceae</taxon>
        <taxon>Aspergillus</taxon>
        <taxon>Aspergillus subgen. Circumdati</taxon>
    </lineage>
</organism>
<sequence>MIILVDGGPALGALTNFTYKHVGQSRREDPLPQSPFFHLPDRLFARELLDIGETEDIKSAAQHKAKAVTAATLQTTATGASVYANHLGMEWLIYHGAVLKRLGELADRLDKQAEINEPLRMKLEATEDQLEICKRESTPNQKPKPVRARSRCHNGGLIYPQKAHTQQRGFLGPIWLHAVDDHNAHVALEVINHYAAVNLGKKAHVAKRVKFFSD</sequence>
<dbReference type="AlphaFoldDB" id="A0A319EPL7"/>
<keyword evidence="2" id="KW-1185">Reference proteome</keyword>
<accession>A0A319EPL7</accession>
<name>A0A319EPL7_ASPSB</name>
<evidence type="ECO:0000313" key="2">
    <source>
        <dbReference type="Proteomes" id="UP000248423"/>
    </source>
</evidence>
<dbReference type="VEuPathDB" id="FungiDB:BO78DRAFT_413271"/>
<reference evidence="1 2" key="1">
    <citation type="submission" date="2018-02" db="EMBL/GenBank/DDBJ databases">
        <title>The genomes of Aspergillus section Nigri reveals drivers in fungal speciation.</title>
        <authorList>
            <consortium name="DOE Joint Genome Institute"/>
            <person name="Vesth T.C."/>
            <person name="Nybo J."/>
            <person name="Theobald S."/>
            <person name="Brandl J."/>
            <person name="Frisvad J.C."/>
            <person name="Nielsen K.F."/>
            <person name="Lyhne E.K."/>
            <person name="Kogle M.E."/>
            <person name="Kuo A."/>
            <person name="Riley R."/>
            <person name="Clum A."/>
            <person name="Nolan M."/>
            <person name="Lipzen A."/>
            <person name="Salamov A."/>
            <person name="Henrissat B."/>
            <person name="Wiebenga A."/>
            <person name="De vries R.P."/>
            <person name="Grigoriev I.V."/>
            <person name="Mortensen U.H."/>
            <person name="Andersen M.R."/>
            <person name="Baker S.E."/>
        </authorList>
    </citation>
    <scope>NUCLEOTIDE SEQUENCE [LARGE SCALE GENOMIC DNA]</scope>
    <source>
        <strain evidence="1 2">CBS 121057</strain>
    </source>
</reference>
<gene>
    <name evidence="1" type="ORF">BO78DRAFT_413271</name>
</gene>
<proteinExistence type="predicted"/>
<evidence type="ECO:0000313" key="1">
    <source>
        <dbReference type="EMBL" id="PYI12172.1"/>
    </source>
</evidence>